<evidence type="ECO:0000313" key="2">
    <source>
        <dbReference type="Proteomes" id="UP001059934"/>
    </source>
</evidence>
<sequence>MSDSKLQRLVSQVNQIALNMSANGSEEMVADQVAQHLEKFWAPPMKDLITRQLAEADLGLSPIAKAAIQNLKLVQEAKLT</sequence>
<keyword evidence="2" id="KW-1185">Reference proteome</keyword>
<dbReference type="EMBL" id="CP103416">
    <property type="protein sequence ID" value="UVW34300.1"/>
    <property type="molecule type" value="Genomic_DNA"/>
</dbReference>
<protein>
    <submittedName>
        <fullName evidence="1">Formate dehydrogenase subunit delta</fullName>
    </submittedName>
</protein>
<gene>
    <name evidence="1" type="ORF">NYF23_09740</name>
</gene>
<dbReference type="InterPro" id="IPR021074">
    <property type="entry name" value="Formate_DH_dsu"/>
</dbReference>
<organism evidence="1 2">
    <name type="scientific">SAR92 clade bacterium H455</name>
    <dbReference type="NCBI Taxonomy" id="2974818"/>
    <lineage>
        <taxon>Bacteria</taxon>
        <taxon>Pseudomonadati</taxon>
        <taxon>Pseudomonadota</taxon>
        <taxon>Gammaproteobacteria</taxon>
        <taxon>Cellvibrionales</taxon>
        <taxon>Porticoccaceae</taxon>
        <taxon>SAR92 clade</taxon>
    </lineage>
</organism>
<dbReference type="Pfam" id="PF11390">
    <property type="entry name" value="FdsD"/>
    <property type="match status" value="1"/>
</dbReference>
<evidence type="ECO:0000313" key="1">
    <source>
        <dbReference type="EMBL" id="UVW34300.1"/>
    </source>
</evidence>
<reference evidence="1" key="1">
    <citation type="submission" date="2022-08" db="EMBL/GenBank/DDBJ databases">
        <title>Catabolic pathway analysis in culturable SAR92 clade bacteria reveals their overlooked roles in DMSP degradation in coastal seas.</title>
        <authorList>
            <person name="He X."/>
            <person name="Zhang X."/>
            <person name="Zhang Y."/>
        </authorList>
    </citation>
    <scope>NUCLEOTIDE SEQUENCE</scope>
    <source>
        <strain evidence="1">H455</strain>
    </source>
</reference>
<dbReference type="Proteomes" id="UP001059934">
    <property type="component" value="Chromosome"/>
</dbReference>
<name>A0ABY5TKA7_9GAMM</name>
<accession>A0ABY5TKA7</accession>
<proteinExistence type="predicted"/>